<reference evidence="2" key="1">
    <citation type="submission" date="2016-01" db="EMBL/GenBank/DDBJ databases">
        <authorList>
            <person name="Regsiter A."/>
            <person name="william w."/>
        </authorList>
    </citation>
    <scope>NUCLEOTIDE SEQUENCE</scope>
    <source>
        <strain evidence="2">NCPPB 1641</strain>
    </source>
</reference>
<organism evidence="2 3">
    <name type="scientific">Agrobacterium deltaense NCPPB 1641</name>
    <dbReference type="NCBI Taxonomy" id="1183425"/>
    <lineage>
        <taxon>Bacteria</taxon>
        <taxon>Pseudomonadati</taxon>
        <taxon>Pseudomonadota</taxon>
        <taxon>Alphaproteobacteria</taxon>
        <taxon>Hyphomicrobiales</taxon>
        <taxon>Rhizobiaceae</taxon>
        <taxon>Rhizobium/Agrobacterium group</taxon>
        <taxon>Agrobacterium</taxon>
    </lineage>
</organism>
<keyword evidence="3" id="KW-1185">Reference proteome</keyword>
<accession>A0A1S7U5X0</accession>
<dbReference type="EMBL" id="FCNP01000043">
    <property type="protein sequence ID" value="CVI62142.1"/>
    <property type="molecule type" value="Genomic_DNA"/>
</dbReference>
<proteinExistence type="predicted"/>
<evidence type="ECO:0000256" key="1">
    <source>
        <dbReference type="SAM" id="MobiDB-lite"/>
    </source>
</evidence>
<protein>
    <submittedName>
        <fullName evidence="2">Uncharacterized protein</fullName>
    </submittedName>
</protein>
<evidence type="ECO:0000313" key="3">
    <source>
        <dbReference type="Proteomes" id="UP000192140"/>
    </source>
</evidence>
<dbReference type="AlphaFoldDB" id="A0A1S7U5X0"/>
<sequence>MGGFRRGECRLCAHGSRTGNPADHVSRRAGGARRSVALAQCQWLYLGCRPKPGCAPGRRHHRRHRSGGMRPLHQCGEQQRRPMDSQFRRPGNDLETGCRQFPDLSGGIAAQERLTRIAAYLLFRVGEAIITENV</sequence>
<name>A0A1S7U5X0_9HYPH</name>
<dbReference type="Proteomes" id="UP000192140">
    <property type="component" value="Unassembled WGS sequence"/>
</dbReference>
<gene>
    <name evidence="2" type="ORF">AGR7A_Lc50044</name>
</gene>
<evidence type="ECO:0000313" key="2">
    <source>
        <dbReference type="EMBL" id="CVI62142.1"/>
    </source>
</evidence>
<feature type="region of interest" description="Disordered" evidence="1">
    <location>
        <begin position="55"/>
        <end position="84"/>
    </location>
</feature>
<feature type="compositionally biased region" description="Basic residues" evidence="1">
    <location>
        <begin position="57"/>
        <end position="67"/>
    </location>
</feature>
<comment type="caution">
    <text evidence="2">The sequence shown here is derived from an EMBL/GenBank/DDBJ whole genome shotgun (WGS) entry which is preliminary data.</text>
</comment>